<keyword evidence="2" id="KW-0217">Developmental protein</keyword>
<gene>
    <name evidence="6" type="ORF">Ae201684_010902</name>
</gene>
<evidence type="ECO:0000256" key="4">
    <source>
        <dbReference type="ARBA" id="ARBA00025806"/>
    </source>
</evidence>
<dbReference type="InterPro" id="IPR024861">
    <property type="entry name" value="Donson"/>
</dbReference>
<feature type="compositionally biased region" description="Low complexity" evidence="5">
    <location>
        <begin position="31"/>
        <end position="52"/>
    </location>
</feature>
<dbReference type="GO" id="GO:0005634">
    <property type="term" value="C:nucleus"/>
    <property type="evidence" value="ECO:0007669"/>
    <property type="project" value="UniProtKB-SubCell"/>
</dbReference>
<keyword evidence="3" id="KW-0539">Nucleus</keyword>
<dbReference type="VEuPathDB" id="FungiDB:AeMF1_002643"/>
<evidence type="ECO:0000256" key="3">
    <source>
        <dbReference type="ARBA" id="ARBA00023242"/>
    </source>
</evidence>
<evidence type="ECO:0000313" key="6">
    <source>
        <dbReference type="EMBL" id="KAF0731950.1"/>
    </source>
</evidence>
<dbReference type="PANTHER" id="PTHR12972:SF0">
    <property type="entry name" value="PROTEIN DOWNSTREAM NEIGHBOR OF SON"/>
    <property type="match status" value="1"/>
</dbReference>
<dbReference type="AlphaFoldDB" id="A0A6G0WWT9"/>
<evidence type="ECO:0000313" key="7">
    <source>
        <dbReference type="Proteomes" id="UP000481153"/>
    </source>
</evidence>
<dbReference type="Proteomes" id="UP000481153">
    <property type="component" value="Unassembled WGS sequence"/>
</dbReference>
<reference evidence="6 7" key="1">
    <citation type="submission" date="2019-07" db="EMBL/GenBank/DDBJ databases">
        <title>Genomics analysis of Aphanomyces spp. identifies a new class of oomycete effector associated with host adaptation.</title>
        <authorList>
            <person name="Gaulin E."/>
        </authorList>
    </citation>
    <scope>NUCLEOTIDE SEQUENCE [LARGE SCALE GENOMIC DNA]</scope>
    <source>
        <strain evidence="6 7">ATCC 201684</strain>
    </source>
</reference>
<dbReference type="PANTHER" id="PTHR12972">
    <property type="entry name" value="DOWNSTREAM NEIGHBOR OF SON"/>
    <property type="match status" value="1"/>
</dbReference>
<accession>A0A6G0WWT9</accession>
<dbReference type="GO" id="GO:0033260">
    <property type="term" value="P:nuclear DNA replication"/>
    <property type="evidence" value="ECO:0007669"/>
    <property type="project" value="TreeGrafter"/>
</dbReference>
<name>A0A6G0WWT9_9STRA</name>
<evidence type="ECO:0000256" key="2">
    <source>
        <dbReference type="ARBA" id="ARBA00022473"/>
    </source>
</evidence>
<evidence type="ECO:0000256" key="5">
    <source>
        <dbReference type="SAM" id="MobiDB-lite"/>
    </source>
</evidence>
<keyword evidence="7" id="KW-1185">Reference proteome</keyword>
<comment type="subcellular location">
    <subcellularLocation>
        <location evidence="1">Nucleus</location>
    </subcellularLocation>
</comment>
<sequence>MSTPKPESKLRFNPMELKRQRMAKRRKEEGSQSLEQSGSAASQPAESAPSAASEKDVALEDKLKSIYAKARLDGPLKRRVLQVPVSLTTHERIPMDWTLKSKLVCSTPFRFPRRSNASSTTSALRYFVQSSLRNSIPSTSPSDRWNAALHQYVHPATPQVVDPATTTTMDDESSLLRLRSWQEAFRSAYFTFHHDRHDSLYVATPQSVVCFFRVSAERDGPASFRHLIPQLTVLSSNSSTLPLGLRNVISHATSTFRRELNNLGVDFILPFTSGAVESTGIPDKRQDTIDMKSNQVIRGPDSLLLTQGPNHVHGVFDLLLNQPGILASTDVPLVCARFPFQNASIVPLQVIPRGKVISSNGSADAFKIEVCGCILPNTMELLITALRDEAESTFSIVVEPWHASTRLNICGWACDVGNIDLLRHPDEIECMKRYVNAIHWDVSSGYLVGLNKS</sequence>
<protein>
    <submittedName>
        <fullName evidence="6">Uncharacterized protein</fullName>
    </submittedName>
</protein>
<feature type="compositionally biased region" description="Basic and acidic residues" evidence="5">
    <location>
        <begin position="1"/>
        <end position="10"/>
    </location>
</feature>
<comment type="similarity">
    <text evidence="4">Belongs to the DONSON family.</text>
</comment>
<comment type="caution">
    <text evidence="6">The sequence shown here is derived from an EMBL/GenBank/DDBJ whole genome shotgun (WGS) entry which is preliminary data.</text>
</comment>
<evidence type="ECO:0000256" key="1">
    <source>
        <dbReference type="ARBA" id="ARBA00004123"/>
    </source>
</evidence>
<dbReference type="EMBL" id="VJMJ01000138">
    <property type="protein sequence ID" value="KAF0731950.1"/>
    <property type="molecule type" value="Genomic_DNA"/>
</dbReference>
<organism evidence="6 7">
    <name type="scientific">Aphanomyces euteiches</name>
    <dbReference type="NCBI Taxonomy" id="100861"/>
    <lineage>
        <taxon>Eukaryota</taxon>
        <taxon>Sar</taxon>
        <taxon>Stramenopiles</taxon>
        <taxon>Oomycota</taxon>
        <taxon>Saprolegniomycetes</taxon>
        <taxon>Saprolegniales</taxon>
        <taxon>Verrucalvaceae</taxon>
        <taxon>Aphanomyces</taxon>
    </lineage>
</organism>
<feature type="region of interest" description="Disordered" evidence="5">
    <location>
        <begin position="1"/>
        <end position="56"/>
    </location>
</feature>
<proteinExistence type="inferred from homology"/>